<dbReference type="EMBL" id="CAKMMF010000011">
    <property type="protein sequence ID" value="CAH1205719.1"/>
    <property type="molecule type" value="Genomic_DNA"/>
</dbReference>
<protein>
    <recommendedName>
        <fullName evidence="1">Phage ABA sandwich domain-containing protein</fullName>
    </recommendedName>
</protein>
<comment type="caution">
    <text evidence="2">The sequence shown here is derived from an EMBL/GenBank/DDBJ whole genome shotgun (WGS) entry which is preliminary data.</text>
</comment>
<dbReference type="RefSeq" id="WP_236342420.1">
    <property type="nucleotide sequence ID" value="NZ_CAKMMF010000011.1"/>
</dbReference>
<evidence type="ECO:0000313" key="2">
    <source>
        <dbReference type="EMBL" id="CAH1205719.1"/>
    </source>
</evidence>
<reference evidence="2" key="1">
    <citation type="submission" date="2022-01" db="EMBL/GenBank/DDBJ databases">
        <authorList>
            <person name="Criscuolo A."/>
        </authorList>
    </citation>
    <scope>NUCLEOTIDE SEQUENCE</scope>
    <source>
        <strain evidence="2">CIP111893</strain>
    </source>
</reference>
<proteinExistence type="predicted"/>
<evidence type="ECO:0000259" key="1">
    <source>
        <dbReference type="Pfam" id="PF18066"/>
    </source>
</evidence>
<keyword evidence="3" id="KW-1185">Reference proteome</keyword>
<dbReference type="InterPro" id="IPR041270">
    <property type="entry name" value="Phage_ABA_S"/>
</dbReference>
<dbReference type="InterPro" id="IPR028985">
    <property type="entry name" value="Bacillus_phage_prot-like"/>
</dbReference>
<gene>
    <name evidence="2" type="ORF">PAECIP111893_02401</name>
</gene>
<feature type="domain" description="Phage ABA sandwich" evidence="1">
    <location>
        <begin position="20"/>
        <end position="109"/>
    </location>
</feature>
<dbReference type="Pfam" id="PF18066">
    <property type="entry name" value="Phage_ABA_S"/>
    <property type="match status" value="1"/>
</dbReference>
<dbReference type="Gene3D" id="3.30.2120.10">
    <property type="entry name" value="Bacillus phage protein-like"/>
    <property type="match status" value="1"/>
</dbReference>
<accession>A0ABM9C8N7</accession>
<organism evidence="2 3">
    <name type="scientific">Paenibacillus plantiphilus</name>
    <dbReference type="NCBI Taxonomy" id="2905650"/>
    <lineage>
        <taxon>Bacteria</taxon>
        <taxon>Bacillati</taxon>
        <taxon>Bacillota</taxon>
        <taxon>Bacilli</taxon>
        <taxon>Bacillales</taxon>
        <taxon>Paenibacillaceae</taxon>
        <taxon>Paenibacillus</taxon>
    </lineage>
</organism>
<sequence>MNKEEVIAKWNNLSLRERDAWIAETLMGLELDKYRTGNYLKGGMSIPIKRYSSYTSVAMDIITKITDKSEHEGCGPCVRIEHDGIWHVSIGIKRAMNESLPEAICLAALIAHYETN</sequence>
<dbReference type="Proteomes" id="UP000838686">
    <property type="component" value="Unassembled WGS sequence"/>
</dbReference>
<name>A0ABM9C8N7_9BACL</name>
<evidence type="ECO:0000313" key="3">
    <source>
        <dbReference type="Proteomes" id="UP000838686"/>
    </source>
</evidence>